<proteinExistence type="predicted"/>
<gene>
    <name evidence="2" type="ORF">L0P03_17395</name>
</gene>
<evidence type="ECO:0000313" key="2">
    <source>
        <dbReference type="EMBL" id="MCG4961600.1"/>
    </source>
</evidence>
<protein>
    <recommendedName>
        <fullName evidence="4">DUF3302 domain-containing protein</fullName>
    </recommendedName>
</protein>
<feature type="transmembrane region" description="Helical" evidence="1">
    <location>
        <begin position="6"/>
        <end position="25"/>
    </location>
</feature>
<dbReference type="EMBL" id="JAKNDN010000039">
    <property type="protein sequence ID" value="MCG4961600.1"/>
    <property type="molecule type" value="Genomic_DNA"/>
</dbReference>
<evidence type="ECO:0000313" key="3">
    <source>
        <dbReference type="Proteomes" id="UP001199750"/>
    </source>
</evidence>
<reference evidence="2" key="1">
    <citation type="submission" date="2022-01" db="EMBL/GenBank/DDBJ databases">
        <title>Collection of gut derived symbiotic bacterial strains cultured from healthy donors.</title>
        <authorList>
            <person name="Lin H."/>
            <person name="Kohout C."/>
            <person name="Waligurski E."/>
            <person name="Pamer E.G."/>
        </authorList>
    </citation>
    <scope>NUCLEOTIDE SEQUENCE</scope>
    <source>
        <strain evidence="2">DFI.1.149</strain>
    </source>
</reference>
<dbReference type="AlphaFoldDB" id="A0AAW5CIJ9"/>
<dbReference type="RefSeq" id="WP_215658341.1">
    <property type="nucleotide sequence ID" value="NZ_JAHOOV010000035.1"/>
</dbReference>
<keyword evidence="1" id="KW-0812">Transmembrane</keyword>
<feature type="transmembrane region" description="Helical" evidence="1">
    <location>
        <begin position="37"/>
        <end position="59"/>
    </location>
</feature>
<evidence type="ECO:0000256" key="1">
    <source>
        <dbReference type="SAM" id="Phobius"/>
    </source>
</evidence>
<sequence length="77" mass="8890">MTEESISIIAIIIALILILWLYIFLPVKMAKKRGRSAIGWVLLFWIISPLWGIIVLLVLGDSKQKIREDIMEELHCN</sequence>
<keyword evidence="1" id="KW-0472">Membrane</keyword>
<name>A0AAW5CIJ9_9BACT</name>
<evidence type="ECO:0008006" key="4">
    <source>
        <dbReference type="Google" id="ProtNLM"/>
    </source>
</evidence>
<keyword evidence="1" id="KW-1133">Transmembrane helix</keyword>
<organism evidence="2 3">
    <name type="scientific">Odoribacter splanchnicus</name>
    <dbReference type="NCBI Taxonomy" id="28118"/>
    <lineage>
        <taxon>Bacteria</taxon>
        <taxon>Pseudomonadati</taxon>
        <taxon>Bacteroidota</taxon>
        <taxon>Bacteroidia</taxon>
        <taxon>Bacteroidales</taxon>
        <taxon>Odoribacteraceae</taxon>
        <taxon>Odoribacter</taxon>
    </lineage>
</organism>
<dbReference type="Proteomes" id="UP001199750">
    <property type="component" value="Unassembled WGS sequence"/>
</dbReference>
<accession>A0AAW5CIJ9</accession>
<comment type="caution">
    <text evidence="2">The sequence shown here is derived from an EMBL/GenBank/DDBJ whole genome shotgun (WGS) entry which is preliminary data.</text>
</comment>